<comment type="subcellular location">
    <subcellularLocation>
        <location evidence="8">Cytoplasm</location>
    </subcellularLocation>
</comment>
<keyword evidence="3 8" id="KW-0547">Nucleotide-binding</keyword>
<evidence type="ECO:0000256" key="6">
    <source>
        <dbReference type="ARBA" id="ARBA00023146"/>
    </source>
</evidence>
<evidence type="ECO:0000256" key="7">
    <source>
        <dbReference type="ARBA" id="ARBA00049339"/>
    </source>
</evidence>
<dbReference type="SMART" id="SM01016">
    <property type="entry name" value="Arg_tRNA_synt_N"/>
    <property type="match status" value="1"/>
</dbReference>
<dbReference type="PRINTS" id="PR01038">
    <property type="entry name" value="TRNASYNTHARG"/>
</dbReference>
<dbReference type="OrthoDB" id="9805987at2"/>
<sequence length="596" mass="66040">MEYQFVVDLENFLRDKFEKYPAEPALAVEACPAGMTGDFALNCFRIGRFCGNPMQAAAAVAEFLKGHPDVEGVEVVKAFVNVTVKAGALHRDSVAAVERLLEAAKLPEAQRKRILIEFSAPNTNKPQHLGHVRNNTLGMSLASLLKRVGHDVIEINLVNDRGIHICKSMIAYQRFGNGCTPESTGMKGDHLVGKFYVEYNKALSEEIKVLKAARPELADKDSEELFLETELGRATQKMLQDWEAGDPAVRELWKMMNGWVFAGFAQTYERMGIHFDHTYLESETYLLGKDIVAAGLEKGVFAKREDGAVFCDLGKLGKKVVLRSDGTSVYITQDIGTTLKKFEDYHPESMVWVVGDEQNLHFQMLFEIMKRLGYPWADQLYHLSYGMVNLPTGKMKSREGTVVDADDLFDEMAKLATDACKERGGEELDPAELAERGEIIGLGALKFMLLKFNPKTTIMFDPAASLKFEGDTGPYIQYAAARINSIERKAAERGIDFSPAKVDWALLAHPAEKALAVTAGFYPAVLKLAAERRDCSGLAEYLLNLAKAFNRFYRECPVLAAETPELVAGRLAMADAVRTIIVDGLATLTIKVPQAM</sequence>
<dbReference type="Proteomes" id="UP000245959">
    <property type="component" value="Unassembled WGS sequence"/>
</dbReference>
<accession>A0A2U1AS44</accession>
<dbReference type="PANTHER" id="PTHR11956:SF5">
    <property type="entry name" value="ARGININE--TRNA LIGASE, CYTOPLASMIC"/>
    <property type="match status" value="1"/>
</dbReference>
<dbReference type="InterPro" id="IPR008909">
    <property type="entry name" value="DALR_anticod-bd"/>
</dbReference>
<feature type="domain" description="Arginyl tRNA synthetase N-terminal" evidence="11">
    <location>
        <begin position="7"/>
        <end position="84"/>
    </location>
</feature>
<evidence type="ECO:0000256" key="2">
    <source>
        <dbReference type="ARBA" id="ARBA00022598"/>
    </source>
</evidence>
<dbReference type="InterPro" id="IPR036695">
    <property type="entry name" value="Arg-tRNA-synth_N_sf"/>
</dbReference>
<evidence type="ECO:0000256" key="3">
    <source>
        <dbReference type="ARBA" id="ARBA00022741"/>
    </source>
</evidence>
<dbReference type="GO" id="GO:0006420">
    <property type="term" value="P:arginyl-tRNA aminoacylation"/>
    <property type="evidence" value="ECO:0007669"/>
    <property type="project" value="UniProtKB-UniRule"/>
</dbReference>
<keyword evidence="2 8" id="KW-0436">Ligase</keyword>
<dbReference type="SUPFAM" id="SSF55190">
    <property type="entry name" value="Arginyl-tRNA synthetase (ArgRS), N-terminal 'additional' domain"/>
    <property type="match status" value="1"/>
</dbReference>
<dbReference type="PANTHER" id="PTHR11956">
    <property type="entry name" value="ARGINYL-TRNA SYNTHETASE"/>
    <property type="match status" value="1"/>
</dbReference>
<organism evidence="12 13">
    <name type="scientific">Victivallis vadensis</name>
    <dbReference type="NCBI Taxonomy" id="172901"/>
    <lineage>
        <taxon>Bacteria</taxon>
        <taxon>Pseudomonadati</taxon>
        <taxon>Lentisphaerota</taxon>
        <taxon>Lentisphaeria</taxon>
        <taxon>Victivallales</taxon>
        <taxon>Victivallaceae</taxon>
        <taxon>Victivallis</taxon>
    </lineage>
</organism>
<comment type="caution">
    <text evidence="8">Lacks conserved residue(s) required for the propagation of feature annotation.</text>
</comment>
<dbReference type="GeneID" id="78296105"/>
<dbReference type="EC" id="6.1.1.19" evidence="8"/>
<dbReference type="GO" id="GO:0004814">
    <property type="term" value="F:arginine-tRNA ligase activity"/>
    <property type="evidence" value="ECO:0007669"/>
    <property type="project" value="UniProtKB-UniRule"/>
</dbReference>
<dbReference type="EMBL" id="QEKH01000022">
    <property type="protein sequence ID" value="PVY39193.1"/>
    <property type="molecule type" value="Genomic_DNA"/>
</dbReference>
<protein>
    <recommendedName>
        <fullName evidence="8">Arginine--tRNA ligase</fullName>
        <ecNumber evidence="8">6.1.1.19</ecNumber>
    </recommendedName>
    <alternativeName>
        <fullName evidence="8">Arginyl-tRNA synthetase</fullName>
        <shortName evidence="8">ArgRS</shortName>
    </alternativeName>
</protein>
<proteinExistence type="inferred from homology"/>
<dbReference type="Pfam" id="PF05746">
    <property type="entry name" value="DALR_1"/>
    <property type="match status" value="1"/>
</dbReference>
<dbReference type="SMART" id="SM00836">
    <property type="entry name" value="DALR_1"/>
    <property type="match status" value="1"/>
</dbReference>
<reference evidence="12 13" key="1">
    <citation type="submission" date="2018-04" db="EMBL/GenBank/DDBJ databases">
        <title>Genomic Encyclopedia of Type Strains, Phase IV (KMG-IV): sequencing the most valuable type-strain genomes for metagenomic binning, comparative biology and taxonomic classification.</title>
        <authorList>
            <person name="Goeker M."/>
        </authorList>
    </citation>
    <scope>NUCLEOTIDE SEQUENCE [LARGE SCALE GENOMIC DNA]</scope>
    <source>
        <strain evidence="12 13">DSM 14823</strain>
    </source>
</reference>
<keyword evidence="5 8" id="KW-0648">Protein biosynthesis</keyword>
<dbReference type="InterPro" id="IPR005148">
    <property type="entry name" value="Arg-tRNA-synth_N"/>
</dbReference>
<evidence type="ECO:0000256" key="9">
    <source>
        <dbReference type="RuleBase" id="RU363038"/>
    </source>
</evidence>
<evidence type="ECO:0000259" key="11">
    <source>
        <dbReference type="SMART" id="SM01016"/>
    </source>
</evidence>
<comment type="similarity">
    <text evidence="1 8 9">Belongs to the class-I aminoacyl-tRNA synthetase family.</text>
</comment>
<evidence type="ECO:0000313" key="13">
    <source>
        <dbReference type="Proteomes" id="UP000245959"/>
    </source>
</evidence>
<name>A0A2U1AS44_9BACT</name>
<evidence type="ECO:0000313" key="12">
    <source>
        <dbReference type="EMBL" id="PVY39193.1"/>
    </source>
</evidence>
<dbReference type="HAMAP" id="MF_00123">
    <property type="entry name" value="Arg_tRNA_synth"/>
    <property type="match status" value="1"/>
</dbReference>
<comment type="subunit">
    <text evidence="8">Monomer.</text>
</comment>
<dbReference type="NCBIfam" id="TIGR00456">
    <property type="entry name" value="argS"/>
    <property type="match status" value="1"/>
</dbReference>
<dbReference type="InterPro" id="IPR014729">
    <property type="entry name" value="Rossmann-like_a/b/a_fold"/>
</dbReference>
<evidence type="ECO:0000256" key="5">
    <source>
        <dbReference type="ARBA" id="ARBA00022917"/>
    </source>
</evidence>
<evidence type="ECO:0000256" key="4">
    <source>
        <dbReference type="ARBA" id="ARBA00022840"/>
    </source>
</evidence>
<dbReference type="Gene3D" id="1.10.730.10">
    <property type="entry name" value="Isoleucyl-tRNA Synthetase, Domain 1"/>
    <property type="match status" value="1"/>
</dbReference>
<keyword evidence="8" id="KW-0963">Cytoplasm</keyword>
<comment type="caution">
    <text evidence="12">The sequence shown here is derived from an EMBL/GenBank/DDBJ whole genome shotgun (WGS) entry which is preliminary data.</text>
</comment>
<gene>
    <name evidence="8" type="primary">argS</name>
    <name evidence="12" type="ORF">C8D82_12268</name>
</gene>
<evidence type="ECO:0000259" key="10">
    <source>
        <dbReference type="SMART" id="SM00836"/>
    </source>
</evidence>
<comment type="catalytic activity">
    <reaction evidence="7 8">
        <text>tRNA(Arg) + L-arginine + ATP = L-arginyl-tRNA(Arg) + AMP + diphosphate</text>
        <dbReference type="Rhea" id="RHEA:20301"/>
        <dbReference type="Rhea" id="RHEA-COMP:9658"/>
        <dbReference type="Rhea" id="RHEA-COMP:9673"/>
        <dbReference type="ChEBI" id="CHEBI:30616"/>
        <dbReference type="ChEBI" id="CHEBI:32682"/>
        <dbReference type="ChEBI" id="CHEBI:33019"/>
        <dbReference type="ChEBI" id="CHEBI:78442"/>
        <dbReference type="ChEBI" id="CHEBI:78513"/>
        <dbReference type="ChEBI" id="CHEBI:456215"/>
        <dbReference type="EC" id="6.1.1.19"/>
    </reaction>
</comment>
<keyword evidence="6 8" id="KW-0030">Aminoacyl-tRNA synthetase</keyword>
<dbReference type="SUPFAM" id="SSF47323">
    <property type="entry name" value="Anticodon-binding domain of a subclass of class I aminoacyl-tRNA synthetases"/>
    <property type="match status" value="1"/>
</dbReference>
<evidence type="ECO:0000256" key="1">
    <source>
        <dbReference type="ARBA" id="ARBA00005594"/>
    </source>
</evidence>
<keyword evidence="4 8" id="KW-0067">ATP-binding</keyword>
<dbReference type="Gene3D" id="3.30.1360.70">
    <property type="entry name" value="Arginyl tRNA synthetase N-terminal domain"/>
    <property type="match status" value="1"/>
</dbReference>
<dbReference type="AlphaFoldDB" id="A0A2U1AS44"/>
<dbReference type="GO" id="GO:0005524">
    <property type="term" value="F:ATP binding"/>
    <property type="evidence" value="ECO:0007669"/>
    <property type="project" value="UniProtKB-UniRule"/>
</dbReference>
<dbReference type="InterPro" id="IPR009080">
    <property type="entry name" value="tRNAsynth_Ia_anticodon-bd"/>
</dbReference>
<feature type="domain" description="DALR anticodon binding" evidence="10">
    <location>
        <begin position="476"/>
        <end position="596"/>
    </location>
</feature>
<dbReference type="Gene3D" id="3.40.50.620">
    <property type="entry name" value="HUPs"/>
    <property type="match status" value="1"/>
</dbReference>
<dbReference type="SUPFAM" id="SSF52374">
    <property type="entry name" value="Nucleotidylyl transferase"/>
    <property type="match status" value="1"/>
</dbReference>
<keyword evidence="13" id="KW-1185">Reference proteome</keyword>
<dbReference type="InterPro" id="IPR001278">
    <property type="entry name" value="Arg-tRNA-ligase"/>
</dbReference>
<dbReference type="RefSeq" id="WP_116884812.1">
    <property type="nucleotide sequence ID" value="NZ_CABMMC010000053.1"/>
</dbReference>
<dbReference type="Pfam" id="PF03485">
    <property type="entry name" value="Arg_tRNA_synt_N"/>
    <property type="match status" value="1"/>
</dbReference>
<dbReference type="Pfam" id="PF00750">
    <property type="entry name" value="tRNA-synt_1d"/>
    <property type="match status" value="1"/>
</dbReference>
<dbReference type="GO" id="GO:0005737">
    <property type="term" value="C:cytoplasm"/>
    <property type="evidence" value="ECO:0007669"/>
    <property type="project" value="UniProtKB-SubCell"/>
</dbReference>
<evidence type="ECO:0000256" key="8">
    <source>
        <dbReference type="HAMAP-Rule" id="MF_00123"/>
    </source>
</evidence>
<dbReference type="InterPro" id="IPR035684">
    <property type="entry name" value="ArgRS_core"/>
</dbReference>